<dbReference type="InterPro" id="IPR056789">
    <property type="entry name" value="LRR_R13L1-DRL21"/>
</dbReference>
<dbReference type="Pfam" id="PF25019">
    <property type="entry name" value="LRR_R13L1-DRL21"/>
    <property type="match status" value="1"/>
</dbReference>
<evidence type="ECO:0000313" key="4">
    <source>
        <dbReference type="EMBL" id="KAF7849766.1"/>
    </source>
</evidence>
<reference evidence="4" key="1">
    <citation type="submission" date="2020-05" db="EMBL/GenBank/DDBJ databases">
        <title>WGS assembly of Corymbia citriodora subspecies variegata.</title>
        <authorList>
            <person name="Barry K."/>
            <person name="Hundley H."/>
            <person name="Shu S."/>
            <person name="Jenkins J."/>
            <person name="Grimwood J."/>
            <person name="Baten A."/>
        </authorList>
    </citation>
    <scope>NUCLEOTIDE SEQUENCE</scope>
    <source>
        <strain evidence="4">CV2-018</strain>
    </source>
</reference>
<dbReference type="PANTHER" id="PTHR16083">
    <property type="entry name" value="LEUCINE RICH REPEAT CONTAINING PROTEIN"/>
    <property type="match status" value="1"/>
</dbReference>
<protein>
    <submittedName>
        <fullName evidence="4">Uncharacterized protein</fullName>
    </submittedName>
</protein>
<dbReference type="InterPro" id="IPR055414">
    <property type="entry name" value="LRR_R13L4/SHOC2-like"/>
</dbReference>
<evidence type="ECO:0000313" key="5">
    <source>
        <dbReference type="Proteomes" id="UP000806378"/>
    </source>
</evidence>
<sequence length="471" mass="52786">MLNIEGCDKLAQIHPSIGEAKGLVYLDLRKCEKLQELPQEMGKLEELKGLYISKTAIEEIPPCIGSLKKLEVLDVSGCRSLVGLPDSINHLVILSTLDLSACIGLQKGIPNNSEFDNALNHCFNLSRMLDWWTKLNLSDSGISELPESIGKTISRLSNLEELDATGCKRLGEEIHIDGLSSLRILQLSSTLISGFSDAFNKLSHLEKVNLCNCNMLQSLPSLQHLQLTCCDNLQSLPQLPTWLTVLEVTYQQQALPQLSHQIHLKELILIVTCCRLLESMPELPLGILKLQVHGCDKLRKLPSLSGLKFLSKLDLAWCNELTEIKGLEALKSLAKLSLSVGWKLPNLDGLEQLESLRSLHLIVSHESDASLVNDAVLVRVLNRLKNLEELWVYSCKSLVRPDLLQLTYLKRLRFWKCHNLVELTSLERSKNLEELDIVGCTSIETLPDLFLKELDITGCSKLSDVRRKLQL</sequence>
<dbReference type="Proteomes" id="UP000806378">
    <property type="component" value="Unassembled WGS sequence"/>
</dbReference>
<evidence type="ECO:0000256" key="1">
    <source>
        <dbReference type="ARBA" id="ARBA00022737"/>
    </source>
</evidence>
<accession>A0A8T0CTX5</accession>
<dbReference type="AlphaFoldDB" id="A0A8T0CTX5"/>
<evidence type="ECO:0000259" key="3">
    <source>
        <dbReference type="Pfam" id="PF25019"/>
    </source>
</evidence>
<dbReference type="Gene3D" id="3.80.10.10">
    <property type="entry name" value="Ribonuclease Inhibitor"/>
    <property type="match status" value="3"/>
</dbReference>
<keyword evidence="1" id="KW-0677">Repeat</keyword>
<dbReference type="SUPFAM" id="SSF52058">
    <property type="entry name" value="L domain-like"/>
    <property type="match status" value="2"/>
</dbReference>
<organism evidence="4 5">
    <name type="scientific">Corymbia citriodora subsp. variegata</name>
    <dbReference type="NCBI Taxonomy" id="360336"/>
    <lineage>
        <taxon>Eukaryota</taxon>
        <taxon>Viridiplantae</taxon>
        <taxon>Streptophyta</taxon>
        <taxon>Embryophyta</taxon>
        <taxon>Tracheophyta</taxon>
        <taxon>Spermatophyta</taxon>
        <taxon>Magnoliopsida</taxon>
        <taxon>eudicotyledons</taxon>
        <taxon>Gunneridae</taxon>
        <taxon>Pentapetalae</taxon>
        <taxon>rosids</taxon>
        <taxon>malvids</taxon>
        <taxon>Myrtales</taxon>
        <taxon>Myrtaceae</taxon>
        <taxon>Myrtoideae</taxon>
        <taxon>Eucalypteae</taxon>
        <taxon>Corymbia</taxon>
    </lineage>
</organism>
<dbReference type="EMBL" id="MU089707">
    <property type="protein sequence ID" value="KAF7849766.1"/>
    <property type="molecule type" value="Genomic_DNA"/>
</dbReference>
<dbReference type="Gramene" id="rna-gnl|WGS:JABURB|Cocit.L0319.1">
    <property type="protein sequence ID" value="cds-KAF7849766.1"/>
    <property type="gene ID" value="gene-BT93_L0319"/>
</dbReference>
<name>A0A8T0CTX5_CORYI</name>
<feature type="domain" description="Disease resistance R13L4/SHOC-2-like LRR" evidence="2">
    <location>
        <begin position="2"/>
        <end position="101"/>
    </location>
</feature>
<keyword evidence="5" id="KW-1185">Reference proteome</keyword>
<evidence type="ECO:0000259" key="2">
    <source>
        <dbReference type="Pfam" id="PF23598"/>
    </source>
</evidence>
<comment type="caution">
    <text evidence="4">The sequence shown here is derived from an EMBL/GenBank/DDBJ whole genome shotgun (WGS) entry which is preliminary data.</text>
</comment>
<gene>
    <name evidence="4" type="ORF">BT93_L0319</name>
</gene>
<dbReference type="InterPro" id="IPR032675">
    <property type="entry name" value="LRR_dom_sf"/>
</dbReference>
<dbReference type="Pfam" id="PF23598">
    <property type="entry name" value="LRR_14"/>
    <property type="match status" value="1"/>
</dbReference>
<dbReference type="OrthoDB" id="2018313at2759"/>
<dbReference type="PANTHER" id="PTHR16083:SF25">
    <property type="entry name" value="C-JID DOMAIN-CONTAINING PROTEIN"/>
    <property type="match status" value="1"/>
</dbReference>
<feature type="domain" description="R13L1/DRL21-like LRR repeat region" evidence="3">
    <location>
        <begin position="350"/>
        <end position="440"/>
    </location>
</feature>
<proteinExistence type="predicted"/>